<evidence type="ECO:0000313" key="2">
    <source>
        <dbReference type="EMBL" id="MCE4554833.1"/>
    </source>
</evidence>
<dbReference type="SUPFAM" id="SSF47413">
    <property type="entry name" value="lambda repressor-like DNA-binding domains"/>
    <property type="match status" value="1"/>
</dbReference>
<dbReference type="EMBL" id="JAJTWU010000003">
    <property type="protein sequence ID" value="MCE4554833.1"/>
    <property type="molecule type" value="Genomic_DNA"/>
</dbReference>
<reference evidence="2 3" key="1">
    <citation type="submission" date="2021-12" db="EMBL/GenBank/DDBJ databases">
        <title>Genome seq of P8.</title>
        <authorList>
            <person name="Seo T."/>
        </authorList>
    </citation>
    <scope>NUCLEOTIDE SEQUENCE [LARGE SCALE GENOMIC DNA]</scope>
    <source>
        <strain evidence="2 3">P8</strain>
    </source>
</reference>
<keyword evidence="3" id="KW-1185">Reference proteome</keyword>
<gene>
    <name evidence="2" type="ORF">LXT13_10380</name>
</gene>
<evidence type="ECO:0000259" key="1">
    <source>
        <dbReference type="PROSITE" id="PS50943"/>
    </source>
</evidence>
<dbReference type="CDD" id="cd00093">
    <property type="entry name" value="HTH_XRE"/>
    <property type="match status" value="1"/>
</dbReference>
<feature type="domain" description="HTH cro/C1-type" evidence="1">
    <location>
        <begin position="15"/>
        <end position="68"/>
    </location>
</feature>
<protein>
    <submittedName>
        <fullName evidence="2">Helix-turn-helix domain-containing protein</fullName>
    </submittedName>
</protein>
<accession>A0ABS8XVT8</accession>
<comment type="caution">
    <text evidence="2">The sequence shown here is derived from an EMBL/GenBank/DDBJ whole genome shotgun (WGS) entry which is preliminary data.</text>
</comment>
<proteinExistence type="predicted"/>
<dbReference type="RefSeq" id="WP_233371841.1">
    <property type="nucleotide sequence ID" value="NZ_JAJTWU010000003.1"/>
</dbReference>
<dbReference type="SMART" id="SM00530">
    <property type="entry name" value="HTH_XRE"/>
    <property type="match status" value="1"/>
</dbReference>
<dbReference type="InterPro" id="IPR010982">
    <property type="entry name" value="Lambda_DNA-bd_dom_sf"/>
</dbReference>
<dbReference type="PROSITE" id="PS50943">
    <property type="entry name" value="HTH_CROC1"/>
    <property type="match status" value="1"/>
</dbReference>
<dbReference type="Pfam" id="PF13560">
    <property type="entry name" value="HTH_31"/>
    <property type="match status" value="1"/>
</dbReference>
<sequence>MKDGFTLPTDLGAALQRARTEAGLSVTDVAKRAGRVRDVVYRLEKGEEVSLSSLFAVLSVLGLRLSLNHARMPTLDEVRARFSLDSDEDN</sequence>
<dbReference type="Gene3D" id="1.10.260.40">
    <property type="entry name" value="lambda repressor-like DNA-binding domains"/>
    <property type="match status" value="1"/>
</dbReference>
<evidence type="ECO:0000313" key="3">
    <source>
        <dbReference type="Proteomes" id="UP001200741"/>
    </source>
</evidence>
<name>A0ABS8XVT8_9BURK</name>
<dbReference type="Proteomes" id="UP001200741">
    <property type="component" value="Unassembled WGS sequence"/>
</dbReference>
<organism evidence="2 3">
    <name type="scientific">Pelomonas cellulosilytica</name>
    <dbReference type="NCBI Taxonomy" id="2906762"/>
    <lineage>
        <taxon>Bacteria</taxon>
        <taxon>Pseudomonadati</taxon>
        <taxon>Pseudomonadota</taxon>
        <taxon>Betaproteobacteria</taxon>
        <taxon>Burkholderiales</taxon>
        <taxon>Sphaerotilaceae</taxon>
        <taxon>Roseateles</taxon>
    </lineage>
</organism>
<dbReference type="InterPro" id="IPR001387">
    <property type="entry name" value="Cro/C1-type_HTH"/>
</dbReference>